<accession>A0A812LVG1</accession>
<evidence type="ECO:0000313" key="1">
    <source>
        <dbReference type="EMBL" id="CAE7252694.1"/>
    </source>
</evidence>
<dbReference type="AlphaFoldDB" id="A0A812LVG1"/>
<comment type="caution">
    <text evidence="1">The sequence shown here is derived from an EMBL/GenBank/DDBJ whole genome shotgun (WGS) entry which is preliminary data.</text>
</comment>
<dbReference type="Proteomes" id="UP000601435">
    <property type="component" value="Unassembled WGS sequence"/>
</dbReference>
<name>A0A812LVG1_9DINO</name>
<keyword evidence="2" id="KW-1185">Reference proteome</keyword>
<evidence type="ECO:0000313" key="2">
    <source>
        <dbReference type="Proteomes" id="UP000601435"/>
    </source>
</evidence>
<feature type="non-terminal residue" evidence="1">
    <location>
        <position position="63"/>
    </location>
</feature>
<organism evidence="1 2">
    <name type="scientific">Symbiodinium necroappetens</name>
    <dbReference type="NCBI Taxonomy" id="1628268"/>
    <lineage>
        <taxon>Eukaryota</taxon>
        <taxon>Sar</taxon>
        <taxon>Alveolata</taxon>
        <taxon>Dinophyceae</taxon>
        <taxon>Suessiales</taxon>
        <taxon>Symbiodiniaceae</taxon>
        <taxon>Symbiodinium</taxon>
    </lineage>
</organism>
<feature type="non-terminal residue" evidence="1">
    <location>
        <position position="1"/>
    </location>
</feature>
<sequence length="63" mass="6497">CQPGPPAGSALNDNVVLAQVGKAVRDGDASELSSLVKANSLWAEPNPSVISMELQQKLATGCY</sequence>
<protein>
    <submittedName>
        <fullName evidence="1">Uncharacterized protein</fullName>
    </submittedName>
</protein>
<dbReference type="OrthoDB" id="435913at2759"/>
<gene>
    <name evidence="1" type="ORF">SNEC2469_LOCUS5327</name>
</gene>
<reference evidence="1" key="1">
    <citation type="submission" date="2021-02" db="EMBL/GenBank/DDBJ databases">
        <authorList>
            <person name="Dougan E. K."/>
            <person name="Rhodes N."/>
            <person name="Thang M."/>
            <person name="Chan C."/>
        </authorList>
    </citation>
    <scope>NUCLEOTIDE SEQUENCE</scope>
</reference>
<proteinExistence type="predicted"/>
<dbReference type="EMBL" id="CAJNJA010009991">
    <property type="protein sequence ID" value="CAE7252694.1"/>
    <property type="molecule type" value="Genomic_DNA"/>
</dbReference>